<keyword evidence="2" id="KW-1185">Reference proteome</keyword>
<dbReference type="EMBL" id="QUMO01000002">
    <property type="protein sequence ID" value="REF88139.1"/>
    <property type="molecule type" value="Genomic_DNA"/>
</dbReference>
<sequence>MAAAIFETCKNLTRIKFSYEFWVQCFFVTVKGHGGC</sequence>
<dbReference type="Proteomes" id="UP000256900">
    <property type="component" value="Unassembled WGS sequence"/>
</dbReference>
<protein>
    <submittedName>
        <fullName evidence="1">Uncharacterized protein</fullName>
    </submittedName>
</protein>
<dbReference type="AlphaFoldDB" id="A0A3D9Z478"/>
<reference evidence="1 2" key="1">
    <citation type="submission" date="2018-08" db="EMBL/GenBank/DDBJ databases">
        <title>Genomic Encyclopedia of Type Strains, Phase IV (KMG-IV): sequencing the most valuable type-strain genomes for metagenomic binning, comparative biology and taxonomic classification.</title>
        <authorList>
            <person name="Goeker M."/>
        </authorList>
    </citation>
    <scope>NUCLEOTIDE SEQUENCE [LARGE SCALE GENOMIC DNA]</scope>
    <source>
        <strain evidence="1 2">BW863</strain>
    </source>
</reference>
<gene>
    <name evidence="1" type="ORF">DES32_1780</name>
</gene>
<accession>A0A3D9Z478</accession>
<evidence type="ECO:0000313" key="1">
    <source>
        <dbReference type="EMBL" id="REF88139.1"/>
    </source>
</evidence>
<evidence type="ECO:0000313" key="2">
    <source>
        <dbReference type="Proteomes" id="UP000256900"/>
    </source>
</evidence>
<name>A0A3D9Z478_9HYPH</name>
<organism evidence="1 2">
    <name type="scientific">Methylovirgula ligni</name>
    <dbReference type="NCBI Taxonomy" id="569860"/>
    <lineage>
        <taxon>Bacteria</taxon>
        <taxon>Pseudomonadati</taxon>
        <taxon>Pseudomonadota</taxon>
        <taxon>Alphaproteobacteria</taxon>
        <taxon>Hyphomicrobiales</taxon>
        <taxon>Beijerinckiaceae</taxon>
        <taxon>Methylovirgula</taxon>
    </lineage>
</organism>
<comment type="caution">
    <text evidence="1">The sequence shown here is derived from an EMBL/GenBank/DDBJ whole genome shotgun (WGS) entry which is preliminary data.</text>
</comment>
<proteinExistence type="predicted"/>